<accession>A0A9I9DCY7</accession>
<evidence type="ECO:0000256" key="3">
    <source>
        <dbReference type="ARBA" id="ARBA00022851"/>
    </source>
</evidence>
<dbReference type="AlphaFoldDB" id="A0A9I9DCY7"/>
<dbReference type="PANTHER" id="PTHR33357:SF3">
    <property type="entry name" value="METALLOTHIONEIN-LIKE PROTEIN 3"/>
    <property type="match status" value="1"/>
</dbReference>
<proteinExistence type="inferred from homology"/>
<keyword evidence="2" id="KW-0479">Metal-binding</keyword>
<dbReference type="GO" id="GO:0006878">
    <property type="term" value="P:intracellular copper ion homeostasis"/>
    <property type="evidence" value="ECO:0007669"/>
    <property type="project" value="InterPro"/>
</dbReference>
<sequence length="115" mass="12986">MAEILQYKYTTKLQDLEIISRKKKRPLTSYLFSLLLQLFSFFTMSSCGNCDCSDKTQCVTDMVYNNRKKGNSYGAVIMENENSSFDAIVMNFPAAEHNDKCSCNPCSCPNCGCNN</sequence>
<dbReference type="GO" id="GO:0005507">
    <property type="term" value="F:copper ion binding"/>
    <property type="evidence" value="ECO:0007669"/>
    <property type="project" value="InterPro"/>
</dbReference>
<evidence type="ECO:0008006" key="5">
    <source>
        <dbReference type="Google" id="ProtNLM"/>
    </source>
</evidence>
<dbReference type="InterPro" id="IPR044671">
    <property type="entry name" value="MT3"/>
</dbReference>
<name>A0A9I9DCY7_CUCME</name>
<keyword evidence="3" id="KW-0480">Metal-thiolate cluster</keyword>
<protein>
    <recommendedName>
        <fullName evidence="5">Metallothionein-like protein type 3</fullName>
    </recommendedName>
</protein>
<dbReference type="EnsemblPlants" id="MELO3C016513.2.1">
    <property type="protein sequence ID" value="MELO3C016513.2.1"/>
    <property type="gene ID" value="MELO3C016513.2"/>
</dbReference>
<evidence type="ECO:0000256" key="2">
    <source>
        <dbReference type="ARBA" id="ARBA00022723"/>
    </source>
</evidence>
<dbReference type="GO" id="GO:0008270">
    <property type="term" value="F:zinc ion binding"/>
    <property type="evidence" value="ECO:0007669"/>
    <property type="project" value="InterPro"/>
</dbReference>
<reference evidence="4" key="1">
    <citation type="submission" date="2023-03" db="UniProtKB">
        <authorList>
            <consortium name="EnsemblPlants"/>
        </authorList>
    </citation>
    <scope>IDENTIFICATION</scope>
</reference>
<organism evidence="4">
    <name type="scientific">Cucumis melo</name>
    <name type="common">Muskmelon</name>
    <dbReference type="NCBI Taxonomy" id="3656"/>
    <lineage>
        <taxon>Eukaryota</taxon>
        <taxon>Viridiplantae</taxon>
        <taxon>Streptophyta</taxon>
        <taxon>Embryophyta</taxon>
        <taxon>Tracheophyta</taxon>
        <taxon>Spermatophyta</taxon>
        <taxon>Magnoliopsida</taxon>
        <taxon>eudicotyledons</taxon>
        <taxon>Gunneridae</taxon>
        <taxon>Pentapetalae</taxon>
        <taxon>rosids</taxon>
        <taxon>fabids</taxon>
        <taxon>Cucurbitales</taxon>
        <taxon>Cucurbitaceae</taxon>
        <taxon>Benincaseae</taxon>
        <taxon>Cucumis</taxon>
    </lineage>
</organism>
<evidence type="ECO:0000313" key="4">
    <source>
        <dbReference type="EnsemblPlants" id="MELO3C016513.2.1"/>
    </source>
</evidence>
<comment type="similarity">
    <text evidence="1">Belongs to the metallothionein superfamily. Type 15 family.</text>
</comment>
<dbReference type="PANTHER" id="PTHR33357">
    <property type="entry name" value="METALLOTHIONEIN-LIKE PROTEIN 3"/>
    <property type="match status" value="1"/>
</dbReference>
<dbReference type="Gramene" id="MELO3C016513.2.1">
    <property type="protein sequence ID" value="MELO3C016513.2.1"/>
    <property type="gene ID" value="MELO3C016513.2"/>
</dbReference>
<evidence type="ECO:0000256" key="1">
    <source>
        <dbReference type="ARBA" id="ARBA00005802"/>
    </source>
</evidence>